<dbReference type="AlphaFoldDB" id="A0A2U9BWU5"/>
<sequence length="58" mass="6401">MICCLSNSDYNRSLVLGQWRRLPLWDLGARYLSITNPLGTKAELYGVPVPPPTPTGKA</sequence>
<reference evidence="1 2" key="1">
    <citation type="submission" date="2017-12" db="EMBL/GenBank/DDBJ databases">
        <title>Integrating genomic resources of turbot (Scophthalmus maximus) in depth evaluation of genetic and physical mapping variation across individuals.</title>
        <authorList>
            <person name="Martinez P."/>
        </authorList>
    </citation>
    <scope>NUCLEOTIDE SEQUENCE [LARGE SCALE GENOMIC DNA]</scope>
</reference>
<gene>
    <name evidence="1" type="ORF">SMAX5B_012780</name>
</gene>
<dbReference type="Proteomes" id="UP000246464">
    <property type="component" value="Chromosome 10"/>
</dbReference>
<organism evidence="1 2">
    <name type="scientific">Scophthalmus maximus</name>
    <name type="common">Turbot</name>
    <name type="synonym">Psetta maxima</name>
    <dbReference type="NCBI Taxonomy" id="52904"/>
    <lineage>
        <taxon>Eukaryota</taxon>
        <taxon>Metazoa</taxon>
        <taxon>Chordata</taxon>
        <taxon>Craniata</taxon>
        <taxon>Vertebrata</taxon>
        <taxon>Euteleostomi</taxon>
        <taxon>Actinopterygii</taxon>
        <taxon>Neopterygii</taxon>
        <taxon>Teleostei</taxon>
        <taxon>Neoteleostei</taxon>
        <taxon>Acanthomorphata</taxon>
        <taxon>Carangaria</taxon>
        <taxon>Pleuronectiformes</taxon>
        <taxon>Pleuronectoidei</taxon>
        <taxon>Scophthalmidae</taxon>
        <taxon>Scophthalmus</taxon>
    </lineage>
</organism>
<accession>A0A2U9BWU5</accession>
<protein>
    <submittedName>
        <fullName evidence="1">Uncharacterized protein</fullName>
    </submittedName>
</protein>
<evidence type="ECO:0000313" key="2">
    <source>
        <dbReference type="Proteomes" id="UP000246464"/>
    </source>
</evidence>
<keyword evidence="2" id="KW-1185">Reference proteome</keyword>
<dbReference type="EMBL" id="CP026252">
    <property type="protein sequence ID" value="AWP08785.1"/>
    <property type="molecule type" value="Genomic_DNA"/>
</dbReference>
<evidence type="ECO:0000313" key="1">
    <source>
        <dbReference type="EMBL" id="AWP08785.1"/>
    </source>
</evidence>
<name>A0A2U9BWU5_SCOMX</name>
<proteinExistence type="predicted"/>